<evidence type="ECO:0008006" key="2">
    <source>
        <dbReference type="Google" id="ProtNLM"/>
    </source>
</evidence>
<name>A0A7S3GY02_9STRA</name>
<evidence type="ECO:0000313" key="1">
    <source>
        <dbReference type="EMBL" id="CAE0278792.1"/>
    </source>
</evidence>
<reference evidence="1" key="1">
    <citation type="submission" date="2021-01" db="EMBL/GenBank/DDBJ databases">
        <authorList>
            <person name="Corre E."/>
            <person name="Pelletier E."/>
            <person name="Niang G."/>
            <person name="Scheremetjew M."/>
            <person name="Finn R."/>
            <person name="Kale V."/>
            <person name="Holt S."/>
            <person name="Cochrane G."/>
            <person name="Meng A."/>
            <person name="Brown T."/>
            <person name="Cohen L."/>
        </authorList>
    </citation>
    <scope>NUCLEOTIDE SEQUENCE</scope>
    <source>
        <strain evidence="1">CCAP 955/1</strain>
    </source>
</reference>
<proteinExistence type="predicted"/>
<dbReference type="EMBL" id="HBIC01015076">
    <property type="protein sequence ID" value="CAE0278792.1"/>
    <property type="molecule type" value="Transcribed_RNA"/>
</dbReference>
<accession>A0A7S3GY02</accession>
<organism evidence="1">
    <name type="scientific">Spumella elongata</name>
    <dbReference type="NCBI Taxonomy" id="89044"/>
    <lineage>
        <taxon>Eukaryota</taxon>
        <taxon>Sar</taxon>
        <taxon>Stramenopiles</taxon>
        <taxon>Ochrophyta</taxon>
        <taxon>Chrysophyceae</taxon>
        <taxon>Chromulinales</taxon>
        <taxon>Chromulinaceae</taxon>
        <taxon>Spumella</taxon>
    </lineage>
</organism>
<protein>
    <recommendedName>
        <fullName evidence="2">PAS domain-containing protein</fullName>
    </recommendedName>
</protein>
<gene>
    <name evidence="1" type="ORF">SELO1098_LOCUS7625</name>
</gene>
<dbReference type="AlphaFoldDB" id="A0A7S3GY02"/>
<sequence length="362" mass="39979">MGASVSVSGSRHGTCMFVDEMMLKDEIAFKRDVALRKNFIEFIKGGAWADCLDNFEDFLGLSYDSSETAWKRFGYKPPTMSDAPSTRSSFESSIRSSSTDYSGEACSAPNFVYQKMVLEDCYTAISTSNLFEKNELRPILFAALLPFFKQTFEEHGGPHFNSGDGALLLNDKPFKRPKKDRLQALLLGAAAMFDASELEAYLADPKVKWVDDYRKAISNLPVIVSVSTVDTTAQESKIVYSNAAQTSFFGVKTKTQVGENLHEVFSANCTSSGVEQINRAVFSARKHKRGILSADNQCQLRALKPVFDSQGQHAFVLGLESRPFEDPNLSTKSGSNASETSDEPFQQVDDLLLLLPLLLKTG</sequence>